<accession>A0A316FUA5</accession>
<dbReference type="Proteomes" id="UP000245390">
    <property type="component" value="Unassembled WGS sequence"/>
</dbReference>
<feature type="signal peptide" evidence="1">
    <location>
        <begin position="1"/>
        <end position="19"/>
    </location>
</feature>
<evidence type="ECO:0000256" key="1">
    <source>
        <dbReference type="SAM" id="SignalP"/>
    </source>
</evidence>
<dbReference type="EMBL" id="QGGV01000017">
    <property type="protein sequence ID" value="PWK51665.1"/>
    <property type="molecule type" value="Genomic_DNA"/>
</dbReference>
<proteinExistence type="predicted"/>
<protein>
    <submittedName>
        <fullName evidence="3">YtkA-like protein</fullName>
    </submittedName>
</protein>
<gene>
    <name evidence="3" type="ORF">C8D95_1178</name>
</gene>
<dbReference type="Pfam" id="PF13115">
    <property type="entry name" value="YtkA"/>
    <property type="match status" value="1"/>
</dbReference>
<dbReference type="AlphaFoldDB" id="A0A316FUA5"/>
<evidence type="ECO:0000259" key="2">
    <source>
        <dbReference type="Pfam" id="PF13115"/>
    </source>
</evidence>
<reference evidence="3 4" key="1">
    <citation type="submission" date="2018-05" db="EMBL/GenBank/DDBJ databases">
        <title>Genomic Encyclopedia of Type Strains, Phase IV (KMG-IV): sequencing the most valuable type-strain genomes for metagenomic binning, comparative biology and taxonomic classification.</title>
        <authorList>
            <person name="Goeker M."/>
        </authorList>
    </citation>
    <scope>NUCLEOTIDE SEQUENCE [LARGE SCALE GENOMIC DNA]</scope>
    <source>
        <strain evidence="3 4">DSM 103371</strain>
    </source>
</reference>
<evidence type="ECO:0000313" key="3">
    <source>
        <dbReference type="EMBL" id="PWK51665.1"/>
    </source>
</evidence>
<keyword evidence="1" id="KW-0732">Signal</keyword>
<comment type="caution">
    <text evidence="3">The sequence shown here is derived from an EMBL/GenBank/DDBJ whole genome shotgun (WGS) entry which is preliminary data.</text>
</comment>
<organism evidence="3 4">
    <name type="scientific">Silicimonas algicola</name>
    <dbReference type="NCBI Taxonomy" id="1826607"/>
    <lineage>
        <taxon>Bacteria</taxon>
        <taxon>Pseudomonadati</taxon>
        <taxon>Pseudomonadota</taxon>
        <taxon>Alphaproteobacteria</taxon>
        <taxon>Rhodobacterales</taxon>
        <taxon>Paracoccaceae</taxon>
    </lineage>
</organism>
<feature type="chain" id="PRO_5016285180" evidence="1">
    <location>
        <begin position="20"/>
        <end position="147"/>
    </location>
</feature>
<sequence>MFNRSSRRALLLGLPIALAATGVAAGLFSRGVPDDVDFSLERKTDAGLYIAAISPVDQAAAVGPMHSWTVALTDAGGKPVEAAAITVDGGMPQHGHGLPTAPAVTQALGQGRFLIEGMKFNMPGWWEIDLSIDGPMGADTITFNLVL</sequence>
<evidence type="ECO:0000313" key="4">
    <source>
        <dbReference type="Proteomes" id="UP000245390"/>
    </source>
</evidence>
<name>A0A316FUA5_9RHOB</name>
<dbReference type="RefSeq" id="WP_164721661.1">
    <property type="nucleotide sequence ID" value="NZ_CP034588.1"/>
</dbReference>
<feature type="domain" description="YtkA-like" evidence="2">
    <location>
        <begin position="53"/>
        <end position="130"/>
    </location>
</feature>
<keyword evidence="4" id="KW-1185">Reference proteome</keyword>
<dbReference type="InterPro" id="IPR032693">
    <property type="entry name" value="YtkA-like_dom"/>
</dbReference>